<dbReference type="EMBL" id="MN740358">
    <property type="protein sequence ID" value="QHU02463.1"/>
    <property type="molecule type" value="Genomic_DNA"/>
</dbReference>
<keyword evidence="1" id="KW-1133">Transmembrane helix</keyword>
<organism evidence="2">
    <name type="scientific">viral metagenome</name>
    <dbReference type="NCBI Taxonomy" id="1070528"/>
    <lineage>
        <taxon>unclassified sequences</taxon>
        <taxon>metagenomes</taxon>
        <taxon>organismal metagenomes</taxon>
    </lineage>
</organism>
<name>A0A6C0JAY5_9ZZZZ</name>
<feature type="transmembrane region" description="Helical" evidence="1">
    <location>
        <begin position="77"/>
        <end position="98"/>
    </location>
</feature>
<protein>
    <submittedName>
        <fullName evidence="2">Uncharacterized protein</fullName>
    </submittedName>
</protein>
<feature type="transmembrane region" description="Helical" evidence="1">
    <location>
        <begin position="104"/>
        <end position="121"/>
    </location>
</feature>
<feature type="transmembrane region" description="Helical" evidence="1">
    <location>
        <begin position="18"/>
        <end position="37"/>
    </location>
</feature>
<dbReference type="AlphaFoldDB" id="A0A6C0JAY5"/>
<accession>A0A6C0JAY5</accession>
<evidence type="ECO:0000313" key="2">
    <source>
        <dbReference type="EMBL" id="QHU02463.1"/>
    </source>
</evidence>
<proteinExistence type="predicted"/>
<keyword evidence="1" id="KW-0812">Transmembrane</keyword>
<evidence type="ECO:0000256" key="1">
    <source>
        <dbReference type="SAM" id="Phobius"/>
    </source>
</evidence>
<feature type="transmembrane region" description="Helical" evidence="1">
    <location>
        <begin position="43"/>
        <end position="65"/>
    </location>
</feature>
<keyword evidence="1" id="KW-0472">Membrane</keyword>
<sequence>MITIYYIIYIMLSFKERFVLFLAGCIGSRLLFTYIAKNINVEYLPYLGYIALLPAIGMLYIYITGSRDYGAEAGGKIWWNYMRPIHSFLLFLFAYYAIVKNKDVAWKIILLDTIIGLGAFINQHFVK</sequence>
<reference evidence="2" key="1">
    <citation type="journal article" date="2020" name="Nature">
        <title>Giant virus diversity and host interactions through global metagenomics.</title>
        <authorList>
            <person name="Schulz F."/>
            <person name="Roux S."/>
            <person name="Paez-Espino D."/>
            <person name="Jungbluth S."/>
            <person name="Walsh D.A."/>
            <person name="Denef V.J."/>
            <person name="McMahon K.D."/>
            <person name="Konstantinidis K.T."/>
            <person name="Eloe-Fadrosh E.A."/>
            <person name="Kyrpides N.C."/>
            <person name="Woyke T."/>
        </authorList>
    </citation>
    <scope>NUCLEOTIDE SEQUENCE</scope>
    <source>
        <strain evidence="2">GVMAG-M-3300025880-75</strain>
    </source>
</reference>